<protein>
    <recommendedName>
        <fullName evidence="3">FAM86 N-terminal domain-containing protein</fullName>
    </recommendedName>
</protein>
<sequence length="350" mass="38542">MSDLCCVVLCRRAGGQITTVGLSPLEQEPSVWPMENVIPEFARRWLPTVRLAAPPFMDSDGDLDFGGAFEIRLACLPHDADHTAAPFDDACHPSLCSFDHSGTKTPMGRRLIHQKRVLELGSGVGLAGIVCQRCGATSCILTDRDYLTMCICLHNQQQNNATAVSVRHFDWQMQSLDGLSSDAVDAEQFGWSDADVQQVRRGDIDVLIGADVLYDYEAIHLLLQRFRELCLIRLNQRRPAPLLVLSNAIHLFFAPQGDESKLDRFSALPPDVKTAIASDRYLAHFVDRHIRSLRLWGDTAEDERLLAAFVEPSVMAGGVCGGGEGGVCVDGWLFGGSDTRVFVMALRLCE</sequence>
<dbReference type="PANTHER" id="PTHR23108">
    <property type="entry name" value="METHYLTRANSFERASE-RELATED"/>
    <property type="match status" value="1"/>
</dbReference>
<evidence type="ECO:0000313" key="1">
    <source>
        <dbReference type="EMBL" id="CEM20923.1"/>
    </source>
</evidence>
<dbReference type="AlphaFoldDB" id="A0A0G4FZH2"/>
<dbReference type="VEuPathDB" id="CryptoDB:Vbra_16566"/>
<dbReference type="SUPFAM" id="SSF53335">
    <property type="entry name" value="S-adenosyl-L-methionine-dependent methyltransferases"/>
    <property type="match status" value="1"/>
</dbReference>
<dbReference type="STRING" id="1169540.A0A0G4FZH2"/>
<reference evidence="1 2" key="1">
    <citation type="submission" date="2014-11" db="EMBL/GenBank/DDBJ databases">
        <authorList>
            <person name="Zhu J."/>
            <person name="Qi W."/>
            <person name="Song R."/>
        </authorList>
    </citation>
    <scope>NUCLEOTIDE SEQUENCE [LARGE SCALE GENOMIC DNA]</scope>
</reference>
<evidence type="ECO:0008006" key="3">
    <source>
        <dbReference type="Google" id="ProtNLM"/>
    </source>
</evidence>
<dbReference type="InterPro" id="IPR029063">
    <property type="entry name" value="SAM-dependent_MTases_sf"/>
</dbReference>
<accession>A0A0G4FZH2</accession>
<name>A0A0G4FZH2_VITBC</name>
<dbReference type="GO" id="GO:0005634">
    <property type="term" value="C:nucleus"/>
    <property type="evidence" value="ECO:0007669"/>
    <property type="project" value="TreeGrafter"/>
</dbReference>
<dbReference type="InParanoid" id="A0A0G4FZH2"/>
<proteinExistence type="predicted"/>
<dbReference type="Proteomes" id="UP000041254">
    <property type="component" value="Unassembled WGS sequence"/>
</dbReference>
<dbReference type="OrthoDB" id="441433at2759"/>
<keyword evidence="2" id="KW-1185">Reference proteome</keyword>
<dbReference type="InterPro" id="IPR038899">
    <property type="entry name" value="METTL22"/>
</dbReference>
<dbReference type="GO" id="GO:0008276">
    <property type="term" value="F:protein methyltransferase activity"/>
    <property type="evidence" value="ECO:0007669"/>
    <property type="project" value="InterPro"/>
</dbReference>
<dbReference type="Pfam" id="PF10294">
    <property type="entry name" value="Methyltransf_16"/>
    <property type="match status" value="1"/>
</dbReference>
<dbReference type="Gene3D" id="3.40.50.150">
    <property type="entry name" value="Vaccinia Virus protein VP39"/>
    <property type="match status" value="1"/>
</dbReference>
<gene>
    <name evidence="1" type="ORF">Vbra_16566</name>
</gene>
<dbReference type="PANTHER" id="PTHR23108:SF0">
    <property type="entry name" value="METHYLTRANSFERASE-LIKE PROTEIN 22"/>
    <property type="match status" value="1"/>
</dbReference>
<organism evidence="1 2">
    <name type="scientific">Vitrella brassicaformis (strain CCMP3155)</name>
    <dbReference type="NCBI Taxonomy" id="1169540"/>
    <lineage>
        <taxon>Eukaryota</taxon>
        <taxon>Sar</taxon>
        <taxon>Alveolata</taxon>
        <taxon>Colpodellida</taxon>
        <taxon>Vitrellaceae</taxon>
        <taxon>Vitrella</taxon>
    </lineage>
</organism>
<dbReference type="InterPro" id="IPR019410">
    <property type="entry name" value="Methyltransf_16"/>
</dbReference>
<dbReference type="EMBL" id="CDMY01000531">
    <property type="protein sequence ID" value="CEM20923.1"/>
    <property type="molecule type" value="Genomic_DNA"/>
</dbReference>
<evidence type="ECO:0000313" key="2">
    <source>
        <dbReference type="Proteomes" id="UP000041254"/>
    </source>
</evidence>